<gene>
    <name evidence="6" type="ORF">AUJ40_02880</name>
</gene>
<dbReference type="GO" id="GO:0005886">
    <property type="term" value="C:plasma membrane"/>
    <property type="evidence" value="ECO:0007669"/>
    <property type="project" value="TreeGrafter"/>
</dbReference>
<feature type="domain" description="Penicillin-binding protein transpeptidase" evidence="4">
    <location>
        <begin position="249"/>
        <end position="559"/>
    </location>
</feature>
<evidence type="ECO:0008006" key="8">
    <source>
        <dbReference type="Google" id="ProtNLM"/>
    </source>
</evidence>
<sequence>MNSRDENITLRIKFITFFFLFLSLVLIIRLFQKQVLESRNYLVQAKSQQQFSKIELAQRGKIYFHDSADDLTKSYAMAYDIKNFSIFVVPKNVKDKHSVASKLAPFAGTSEMIIYDQINNDKTYLPALKKGLSYDDADKIEALELPGVYVLPEYKRYYPEGDFSGQILGFVDGEGNGKYGLEGFYDKELKGSSGKITGEKDTLGRVISLLSEEAPRDGTSYLLSVDRSVNFYMYQALKEAVESYQAESGLAVAVDIKTGKIIGMVSVPTFDPNKFQDYANAGQQELFKNPTIANTYEPGSIFKPIIVASGLDSGKITPDSASTFGATVTVQGYTIHTAEDKAFGHENIGDILKHSDNVGMVWVGSQIGSPTIYDYLSKFSLSEKTGIDLTGENIGIIQPLKDWGEIGRATISFGQGISVTPIQLAMAYAAIANKGIMMKPQIVDKIIQNDGKVADIEPVEVRRVISENTASDLTKMLIGVVEEGYGKKAGVPGFWVAGKTGTAQIPNQDKPGYQEGVFIHSFAGFAPANDPRFALLVKLDKPKNAKFAESSVAPVFGNIASYLLNYYYRIAPSR</sequence>
<evidence type="ECO:0000256" key="3">
    <source>
        <dbReference type="SAM" id="Phobius"/>
    </source>
</evidence>
<dbReference type="Gene3D" id="3.30.450.330">
    <property type="match status" value="1"/>
</dbReference>
<evidence type="ECO:0000259" key="4">
    <source>
        <dbReference type="Pfam" id="PF00905"/>
    </source>
</evidence>
<keyword evidence="3" id="KW-1133">Transmembrane helix</keyword>
<name>A0A1J4RSL7_9BACT</name>
<dbReference type="InterPro" id="IPR012338">
    <property type="entry name" value="Beta-lactam/transpept-like"/>
</dbReference>
<dbReference type="AlphaFoldDB" id="A0A1J4RSL7"/>
<keyword evidence="2 3" id="KW-0472">Membrane</keyword>
<organism evidence="6 7">
    <name type="scientific">Candidatus Berkelbacteria bacterium CG1_02_42_45</name>
    <dbReference type="NCBI Taxonomy" id="1805036"/>
    <lineage>
        <taxon>Bacteria</taxon>
        <taxon>Candidatus Berkelbacteria</taxon>
    </lineage>
</organism>
<evidence type="ECO:0000313" key="6">
    <source>
        <dbReference type="EMBL" id="OIN88894.1"/>
    </source>
</evidence>
<proteinExistence type="predicted"/>
<dbReference type="InterPro" id="IPR036138">
    <property type="entry name" value="PBP_dimer_sf"/>
</dbReference>
<feature type="transmembrane region" description="Helical" evidence="3">
    <location>
        <begin position="12"/>
        <end position="31"/>
    </location>
</feature>
<dbReference type="InterPro" id="IPR050515">
    <property type="entry name" value="Beta-lactam/transpept"/>
</dbReference>
<reference evidence="6 7" key="1">
    <citation type="journal article" date="2016" name="Environ. Microbiol.">
        <title>Genomic resolution of a cold subsurface aquifer community provides metabolic insights for novel microbes adapted to high CO concentrations.</title>
        <authorList>
            <person name="Probst A.J."/>
            <person name="Castelle C.J."/>
            <person name="Singh A."/>
            <person name="Brown C.T."/>
            <person name="Anantharaman K."/>
            <person name="Sharon I."/>
            <person name="Hug L.A."/>
            <person name="Burstein D."/>
            <person name="Emerson J.B."/>
            <person name="Thomas B.C."/>
            <person name="Banfield J.F."/>
        </authorList>
    </citation>
    <scope>NUCLEOTIDE SEQUENCE [LARGE SCALE GENOMIC DNA]</scope>
    <source>
        <strain evidence="6">CG1_02_42_45</strain>
    </source>
</reference>
<comment type="subcellular location">
    <subcellularLocation>
        <location evidence="1">Membrane</location>
    </subcellularLocation>
</comment>
<dbReference type="PANTHER" id="PTHR30627">
    <property type="entry name" value="PEPTIDOGLYCAN D,D-TRANSPEPTIDASE"/>
    <property type="match status" value="1"/>
</dbReference>
<dbReference type="Pfam" id="PF00905">
    <property type="entry name" value="Transpeptidase"/>
    <property type="match status" value="1"/>
</dbReference>
<evidence type="ECO:0000259" key="5">
    <source>
        <dbReference type="Pfam" id="PF03717"/>
    </source>
</evidence>
<feature type="domain" description="Penicillin-binding protein dimerisation" evidence="5">
    <location>
        <begin position="57"/>
        <end position="208"/>
    </location>
</feature>
<dbReference type="InterPro" id="IPR005311">
    <property type="entry name" value="PBP_dimer"/>
</dbReference>
<dbReference type="GO" id="GO:0008658">
    <property type="term" value="F:penicillin binding"/>
    <property type="evidence" value="ECO:0007669"/>
    <property type="project" value="InterPro"/>
</dbReference>
<evidence type="ECO:0000256" key="2">
    <source>
        <dbReference type="ARBA" id="ARBA00023136"/>
    </source>
</evidence>
<protein>
    <recommendedName>
        <fullName evidence="8">Penicillin-binding protein transpeptidase domain-containing protein</fullName>
    </recommendedName>
</protein>
<keyword evidence="3" id="KW-0812">Transmembrane</keyword>
<dbReference type="PANTHER" id="PTHR30627:SF1">
    <property type="entry name" value="PEPTIDOGLYCAN D,D-TRANSPEPTIDASE FTSI"/>
    <property type="match status" value="1"/>
</dbReference>
<dbReference type="Gene3D" id="3.90.1310.10">
    <property type="entry name" value="Penicillin-binding protein 2a (Domain 2)"/>
    <property type="match status" value="1"/>
</dbReference>
<dbReference type="Proteomes" id="UP000182753">
    <property type="component" value="Unassembled WGS sequence"/>
</dbReference>
<evidence type="ECO:0000256" key="1">
    <source>
        <dbReference type="ARBA" id="ARBA00004370"/>
    </source>
</evidence>
<dbReference type="SUPFAM" id="SSF56601">
    <property type="entry name" value="beta-lactamase/transpeptidase-like"/>
    <property type="match status" value="1"/>
</dbReference>
<dbReference type="SUPFAM" id="SSF56519">
    <property type="entry name" value="Penicillin binding protein dimerisation domain"/>
    <property type="match status" value="1"/>
</dbReference>
<evidence type="ECO:0000313" key="7">
    <source>
        <dbReference type="Proteomes" id="UP000182753"/>
    </source>
</evidence>
<accession>A0A1J4RSL7</accession>
<dbReference type="Pfam" id="PF03717">
    <property type="entry name" value="PBP_dimer"/>
    <property type="match status" value="1"/>
</dbReference>
<dbReference type="InterPro" id="IPR001460">
    <property type="entry name" value="PCN-bd_Tpept"/>
</dbReference>
<dbReference type="EMBL" id="MNUJ01000057">
    <property type="protein sequence ID" value="OIN88894.1"/>
    <property type="molecule type" value="Genomic_DNA"/>
</dbReference>
<comment type="caution">
    <text evidence="6">The sequence shown here is derived from an EMBL/GenBank/DDBJ whole genome shotgun (WGS) entry which is preliminary data.</text>
</comment>
<dbReference type="GO" id="GO:0071555">
    <property type="term" value="P:cell wall organization"/>
    <property type="evidence" value="ECO:0007669"/>
    <property type="project" value="TreeGrafter"/>
</dbReference>
<dbReference type="Gene3D" id="3.40.710.10">
    <property type="entry name" value="DD-peptidase/beta-lactamase superfamily"/>
    <property type="match status" value="1"/>
</dbReference>